<evidence type="ECO:0000313" key="2">
    <source>
        <dbReference type="EMBL" id="VFQ88268.1"/>
    </source>
</evidence>
<dbReference type="Proteomes" id="UP000595140">
    <property type="component" value="Unassembled WGS sequence"/>
</dbReference>
<reference evidence="2 3" key="1">
    <citation type="submission" date="2018-04" db="EMBL/GenBank/DDBJ databases">
        <authorList>
            <person name="Vogel A."/>
        </authorList>
    </citation>
    <scope>NUCLEOTIDE SEQUENCE [LARGE SCALE GENOMIC DNA]</scope>
</reference>
<keyword evidence="3" id="KW-1185">Reference proteome</keyword>
<organism evidence="2 3">
    <name type="scientific">Cuscuta campestris</name>
    <dbReference type="NCBI Taxonomy" id="132261"/>
    <lineage>
        <taxon>Eukaryota</taxon>
        <taxon>Viridiplantae</taxon>
        <taxon>Streptophyta</taxon>
        <taxon>Embryophyta</taxon>
        <taxon>Tracheophyta</taxon>
        <taxon>Spermatophyta</taxon>
        <taxon>Magnoliopsida</taxon>
        <taxon>eudicotyledons</taxon>
        <taxon>Gunneridae</taxon>
        <taxon>Pentapetalae</taxon>
        <taxon>asterids</taxon>
        <taxon>lamiids</taxon>
        <taxon>Solanales</taxon>
        <taxon>Convolvulaceae</taxon>
        <taxon>Cuscuteae</taxon>
        <taxon>Cuscuta</taxon>
        <taxon>Cuscuta subgen. Grammica</taxon>
        <taxon>Cuscuta sect. Cleistogrammica</taxon>
    </lineage>
</organism>
<evidence type="ECO:0000313" key="3">
    <source>
        <dbReference type="Proteomes" id="UP000595140"/>
    </source>
</evidence>
<gene>
    <name evidence="2" type="ORF">CCAM_LOCUS30044</name>
</gene>
<protein>
    <recommendedName>
        <fullName evidence="4">Retrotransposon gag domain-containing protein</fullName>
    </recommendedName>
</protein>
<evidence type="ECO:0008006" key="4">
    <source>
        <dbReference type="Google" id="ProtNLM"/>
    </source>
</evidence>
<feature type="region of interest" description="Disordered" evidence="1">
    <location>
        <begin position="119"/>
        <end position="155"/>
    </location>
</feature>
<evidence type="ECO:0000256" key="1">
    <source>
        <dbReference type="SAM" id="MobiDB-lite"/>
    </source>
</evidence>
<feature type="compositionally biased region" description="Low complexity" evidence="1">
    <location>
        <begin position="140"/>
        <end position="155"/>
    </location>
</feature>
<dbReference type="EMBL" id="OOIL02003502">
    <property type="protein sequence ID" value="VFQ88268.1"/>
    <property type="molecule type" value="Genomic_DNA"/>
</dbReference>
<dbReference type="OrthoDB" id="1732768at2759"/>
<accession>A0A484MJK5</accession>
<name>A0A484MJK5_9ASTE</name>
<proteinExistence type="predicted"/>
<dbReference type="AlphaFoldDB" id="A0A484MJK5"/>
<sequence>MHLEMGTMSLPEYHQMFDHLAEFGQDLVNTNKRRCDMFVKGMHLKLHEYMSTASREDFGLICPRRPNQRRLKLWPRTARGRHLSIPCVRAAIVIIHASVGGVWGCAWATNPGHAFPTAQAASQAQALRPAPSQRSTAGSHLQRQQQRPPQLAAQH</sequence>